<keyword evidence="4" id="KW-1185">Reference proteome</keyword>
<dbReference type="RefSeq" id="XP_017777621.1">
    <property type="nucleotide sequence ID" value="XM_017922132.1"/>
</dbReference>
<feature type="compositionally biased region" description="Acidic residues" evidence="3">
    <location>
        <begin position="1127"/>
        <end position="1139"/>
    </location>
</feature>
<dbReference type="InterPro" id="IPR007015">
    <property type="entry name" value="DNA_pol_V/MYBBP1A"/>
</dbReference>
<evidence type="ECO:0000256" key="3">
    <source>
        <dbReference type="SAM" id="MobiDB-lite"/>
    </source>
</evidence>
<evidence type="ECO:0000313" key="4">
    <source>
        <dbReference type="Proteomes" id="UP000695000"/>
    </source>
</evidence>
<gene>
    <name evidence="5" type="primary">LOC108563454</name>
</gene>
<dbReference type="PANTHER" id="PTHR13213">
    <property type="entry name" value="MYB-BINDING PROTEIN 1A FAMILY MEMBER"/>
    <property type="match status" value="1"/>
</dbReference>
<accession>A0ABM1MSS1</accession>
<name>A0ABM1MSS1_NICVS</name>
<feature type="region of interest" description="Disordered" evidence="3">
    <location>
        <begin position="662"/>
        <end position="707"/>
    </location>
</feature>
<dbReference type="Pfam" id="PF04931">
    <property type="entry name" value="DNA_pol_phi"/>
    <property type="match status" value="1"/>
</dbReference>
<organism evidence="4 5">
    <name type="scientific">Nicrophorus vespilloides</name>
    <name type="common">Boreal carrion beetle</name>
    <dbReference type="NCBI Taxonomy" id="110193"/>
    <lineage>
        <taxon>Eukaryota</taxon>
        <taxon>Metazoa</taxon>
        <taxon>Ecdysozoa</taxon>
        <taxon>Arthropoda</taxon>
        <taxon>Hexapoda</taxon>
        <taxon>Insecta</taxon>
        <taxon>Pterygota</taxon>
        <taxon>Neoptera</taxon>
        <taxon>Endopterygota</taxon>
        <taxon>Coleoptera</taxon>
        <taxon>Polyphaga</taxon>
        <taxon>Staphyliniformia</taxon>
        <taxon>Silphidae</taxon>
        <taxon>Nicrophorinae</taxon>
        <taxon>Nicrophorus</taxon>
    </lineage>
</organism>
<feature type="compositionally biased region" description="Acidic residues" evidence="3">
    <location>
        <begin position="668"/>
        <end position="707"/>
    </location>
</feature>
<keyword evidence="2" id="KW-0539">Nucleus</keyword>
<proteinExistence type="predicted"/>
<feature type="compositionally biased region" description="Acidic residues" evidence="3">
    <location>
        <begin position="1147"/>
        <end position="1158"/>
    </location>
</feature>
<evidence type="ECO:0000313" key="5">
    <source>
        <dbReference type="RefSeq" id="XP_017777621.1"/>
    </source>
</evidence>
<evidence type="ECO:0000256" key="1">
    <source>
        <dbReference type="ARBA" id="ARBA00004123"/>
    </source>
</evidence>
<dbReference type="Proteomes" id="UP000695000">
    <property type="component" value="Unplaced"/>
</dbReference>
<feature type="region of interest" description="Disordered" evidence="3">
    <location>
        <begin position="1079"/>
        <end position="1185"/>
    </location>
</feature>
<feature type="compositionally biased region" description="Basic and acidic residues" evidence="3">
    <location>
        <begin position="1097"/>
        <end position="1114"/>
    </location>
</feature>
<dbReference type="GeneID" id="108563454"/>
<evidence type="ECO:0000256" key="2">
    <source>
        <dbReference type="ARBA" id="ARBA00023242"/>
    </source>
</evidence>
<sequence>MAAEEVHVVEEQAEEVKKNEEKKIKSVVDYFSHITKPDEKQRIKNGTQLIKYLSRDEKEENDSKYALNRLIRGLGATKNTARIGFYTALTTLLQTVEFNVEEILEISDKQIKNNANNSKSEAADISLGLILLSGAVLRSGMFLKISQEHQQTFINNLIICGNKKSYLGLISYTFLAEALQVVNKHEVEEVILPALKPEMTKPLSDLNLNHLYFLLKLQESYPKLFKKFVKNVSDCTDILSDVEGFVEILLGILPIHNILLHPVYEFAAKKVAVSSHAADFITQIDRSLIVKPTLIRHNAASMLLRLLAENLEDKTLLPTLLTKKFMSITITYLKKLGFKKEEDLQQSILKFLTSLTKAVNGENVATETKLEVINKLIFYPGSFMIEKLTKSKILQYITLTLDEDGVKKLCTVYSDVLLAKKIKQKNDNETEDWFNVDRVYAAQLIVKLLSHHSVKTCLEWKHEQLKMLMNISLFNGVGTQLAVPLKDIFFRALDIKLAKLDDLKSMLSILIHEIDGKLNESNYETEMCAPFSKEDFDLWKKGVDAVTKMENKTKKTHLNPVFHILFAQMSLQMFNDVKLAKDSLQELFECHARIKKAKKSKGENGDEEEIEWIEVVVDLFLNLLSHNSHLLRSIIGCVFPHLCKHLTASAIHQILSVLDPKDDFNPLGDDDSESDDSDEDENEEDEGKERPEDEEDSSLSDNDDYEETVNDRLRQAVREALGTNGAITDDESVDLDHMDDKECDKLNATLGAAFKQFKPPVENKKNKKQSKDDETLTHFRVRALDLISIYLDSDVSMILCLEIMLPLLQVLEYSIKSPHQKPLEDRVKVCLRKLTNLKKFGNVEEVTEDTLAKLLESFLDKGTKNTIMIHEMGDKISNCCIFIVRCMQFLGSQHAWKRIQSILNKALDNFFVMRECLTPIILFKNIMKLCWEGNAKFLPKIAKYAFDESMRPFRKSQALELLIIFYMNHRLLKDKQDAIKGKISKVEATIVEESLKIFKAGGAKDKFIINLFTLLRVMKTSPIKSEDINWTEIGEAVRDYRAGVNLKSVTKKSFNKLCQALNISHVVEMKETVVSINDNGEKAEDENKEKKRKKKHNLDELKEKKMSKHLRLEAESAGLNGHFSMLEEVEVPDEEENEGSNDGSSSNDDDDEKEEVEPEPVKINGSKKRSHGDTNKSPKKKMKKK</sequence>
<feature type="compositionally biased region" description="Basic and acidic residues" evidence="3">
    <location>
        <begin position="1079"/>
        <end position="1089"/>
    </location>
</feature>
<reference evidence="5" key="1">
    <citation type="submission" date="2025-08" db="UniProtKB">
        <authorList>
            <consortium name="RefSeq"/>
        </authorList>
    </citation>
    <scope>IDENTIFICATION</scope>
    <source>
        <tissue evidence="5">Whole Larva</tissue>
    </source>
</reference>
<protein>
    <submittedName>
        <fullName evidence="5">Myb-binding protein 1A-like protein</fullName>
    </submittedName>
</protein>
<dbReference type="PANTHER" id="PTHR13213:SF2">
    <property type="entry name" value="MYB-BINDING PROTEIN 1A"/>
    <property type="match status" value="1"/>
</dbReference>
<comment type="subcellular location">
    <subcellularLocation>
        <location evidence="1">Nucleus</location>
    </subcellularLocation>
</comment>